<dbReference type="Pfam" id="PF10135">
    <property type="entry name" value="Rod-binding"/>
    <property type="match status" value="1"/>
</dbReference>
<evidence type="ECO:0000313" key="3">
    <source>
        <dbReference type="Proteomes" id="UP001151234"/>
    </source>
</evidence>
<evidence type="ECO:0000259" key="1">
    <source>
        <dbReference type="Pfam" id="PF10135"/>
    </source>
</evidence>
<dbReference type="AlphaFoldDB" id="A0A9X3UL16"/>
<comment type="caution">
    <text evidence="2">The sequence shown here is derived from an EMBL/GenBank/DDBJ whole genome shotgun (WGS) entry which is preliminary data.</text>
</comment>
<reference evidence="2" key="1">
    <citation type="submission" date="2022-11" db="EMBL/GenBank/DDBJ databases">
        <title>Draft genome sequence of Hoeflea poritis E7-10 and Hoeflea prorocentri PM5-8, separated from scleractinian coral Porites lutea and marine dinoflagellate.</title>
        <authorList>
            <person name="Zhang G."/>
            <person name="Wei Q."/>
            <person name="Cai L."/>
        </authorList>
    </citation>
    <scope>NUCLEOTIDE SEQUENCE</scope>
    <source>
        <strain evidence="2">PM5-8</strain>
    </source>
</reference>
<dbReference type="Proteomes" id="UP001151234">
    <property type="component" value="Unassembled WGS sequence"/>
</dbReference>
<dbReference type="RefSeq" id="WP_267991580.1">
    <property type="nucleotide sequence ID" value="NZ_JAPJZI010000001.1"/>
</dbReference>
<name>A0A9X3UL16_9HYPH</name>
<evidence type="ECO:0000313" key="2">
    <source>
        <dbReference type="EMBL" id="MDA5400170.1"/>
    </source>
</evidence>
<feature type="domain" description="Flagellar protein FlgJ N-terminal" evidence="1">
    <location>
        <begin position="84"/>
        <end position="122"/>
    </location>
</feature>
<dbReference type="InterPro" id="IPR019301">
    <property type="entry name" value="Flagellar_prot_FlgJ_N"/>
</dbReference>
<accession>A0A9X3UL16</accession>
<sequence>MAISPPSDLVMDVVRAADPASVREAHRKLMAAPDNAPQAAFEAAASRPVGASVNPQNDDVPKAYRDFEAMVLQSFIGSMLPSDAENTYGSGTAGDIWKGMMAEQLGKALAEGGGLGIARQMAADRLAQQSETPQADAGQVKQTGDNRSFAAALIHQMQVAMLHSAEESAALHYGGYEDIKPGDG</sequence>
<protein>
    <submittedName>
        <fullName evidence="2">Rod-binding protein</fullName>
    </submittedName>
</protein>
<proteinExistence type="predicted"/>
<dbReference type="EMBL" id="JAPJZI010000001">
    <property type="protein sequence ID" value="MDA5400170.1"/>
    <property type="molecule type" value="Genomic_DNA"/>
</dbReference>
<gene>
    <name evidence="2" type="ORF">OQ273_16445</name>
</gene>
<keyword evidence="3" id="KW-1185">Reference proteome</keyword>
<organism evidence="2 3">
    <name type="scientific">Hoeflea prorocentri</name>
    <dbReference type="NCBI Taxonomy" id="1922333"/>
    <lineage>
        <taxon>Bacteria</taxon>
        <taxon>Pseudomonadati</taxon>
        <taxon>Pseudomonadota</taxon>
        <taxon>Alphaproteobacteria</taxon>
        <taxon>Hyphomicrobiales</taxon>
        <taxon>Rhizobiaceae</taxon>
        <taxon>Hoeflea</taxon>
    </lineage>
</organism>